<keyword evidence="5" id="KW-1185">Reference proteome</keyword>
<evidence type="ECO:0000259" key="3">
    <source>
        <dbReference type="Pfam" id="PF07859"/>
    </source>
</evidence>
<dbReference type="AlphaFoldDB" id="A0A543P0A5"/>
<dbReference type="SUPFAM" id="SSF53474">
    <property type="entry name" value="alpha/beta-Hydrolases"/>
    <property type="match status" value="1"/>
</dbReference>
<dbReference type="InterPro" id="IPR013094">
    <property type="entry name" value="AB_hydrolase_3"/>
</dbReference>
<evidence type="ECO:0000313" key="5">
    <source>
        <dbReference type="Proteomes" id="UP000319865"/>
    </source>
</evidence>
<dbReference type="Pfam" id="PF07859">
    <property type="entry name" value="Abhydrolase_3"/>
    <property type="match status" value="1"/>
</dbReference>
<dbReference type="PANTHER" id="PTHR48081">
    <property type="entry name" value="AB HYDROLASE SUPERFAMILY PROTEIN C4A8.06C"/>
    <property type="match status" value="1"/>
</dbReference>
<dbReference type="InterPro" id="IPR002168">
    <property type="entry name" value="Lipase_GDXG_HIS_AS"/>
</dbReference>
<proteinExistence type="inferred from homology"/>
<dbReference type="RefSeq" id="WP_142027495.1">
    <property type="nucleotide sequence ID" value="NZ_VFQE01000002.1"/>
</dbReference>
<dbReference type="PANTHER" id="PTHR48081:SF30">
    <property type="entry name" value="ACETYL-HYDROLASE LIPR-RELATED"/>
    <property type="match status" value="1"/>
</dbReference>
<comment type="similarity">
    <text evidence="1">Belongs to the 'GDXG' lipolytic enzyme family.</text>
</comment>
<dbReference type="PROSITE" id="PS01173">
    <property type="entry name" value="LIPASE_GDXG_HIS"/>
    <property type="match status" value="1"/>
</dbReference>
<dbReference type="Proteomes" id="UP000319865">
    <property type="component" value="Unassembled WGS sequence"/>
</dbReference>
<comment type="caution">
    <text evidence="4">The sequence shown here is derived from an EMBL/GenBank/DDBJ whole genome shotgun (WGS) entry which is preliminary data.</text>
</comment>
<dbReference type="Gene3D" id="3.40.50.1820">
    <property type="entry name" value="alpha/beta hydrolase"/>
    <property type="match status" value="1"/>
</dbReference>
<evidence type="ECO:0000256" key="1">
    <source>
        <dbReference type="ARBA" id="ARBA00010515"/>
    </source>
</evidence>
<dbReference type="InterPro" id="IPR029058">
    <property type="entry name" value="AB_hydrolase_fold"/>
</dbReference>
<gene>
    <name evidence="4" type="ORF">FHU33_4194</name>
</gene>
<dbReference type="EMBL" id="VFQE01000002">
    <property type="protein sequence ID" value="TQN37539.1"/>
    <property type="molecule type" value="Genomic_DNA"/>
</dbReference>
<reference evidence="4 5" key="1">
    <citation type="submission" date="2019-06" db="EMBL/GenBank/DDBJ databases">
        <title>Sequencing the genomes of 1000 actinobacteria strains.</title>
        <authorList>
            <person name="Klenk H.-P."/>
        </authorList>
    </citation>
    <scope>NUCLEOTIDE SEQUENCE [LARGE SCALE GENOMIC DNA]</scope>
    <source>
        <strain evidence="4 5">DSM 46837</strain>
    </source>
</reference>
<protein>
    <submittedName>
        <fullName evidence="4">Acetyl esterase/lipase</fullName>
    </submittedName>
</protein>
<dbReference type="GO" id="GO:0004806">
    <property type="term" value="F:triacylglycerol lipase activity"/>
    <property type="evidence" value="ECO:0007669"/>
    <property type="project" value="TreeGrafter"/>
</dbReference>
<accession>A0A543P0A5</accession>
<name>A0A543P0A5_9ACTN</name>
<feature type="domain" description="Alpha/beta hydrolase fold-3" evidence="3">
    <location>
        <begin position="76"/>
        <end position="272"/>
    </location>
</feature>
<dbReference type="InterPro" id="IPR050300">
    <property type="entry name" value="GDXG_lipolytic_enzyme"/>
</dbReference>
<dbReference type="OrthoDB" id="128186at2"/>
<sequence length="309" mass="32447">MNRRPQVPVRAMRAGVRALVRPVLGPRVPVGIQRRWLHMVTRPTPLAEGVTIRSGRLGRRPAETLVPADGDPGTALLYLHGGGFTTGSPATHRALATHLAAASGATAHVLDYRLAPEHPFPAALDDVLAAYRELLDRGVTPARTALAGDSAGGWLALTAALRLRDAGDPAPAALGLISPWLDLTGSAWPDDRTDAMLRPAWLRRCARDFGSGTDPAELAPLDARLAGLPPITMHVGSEEILLEDAVRLAHRARAAGVPVDLRRLDGMWHVAHASAGLVTASTAAVTALGTALAAHLISASDQRPHAVAD</sequence>
<evidence type="ECO:0000313" key="4">
    <source>
        <dbReference type="EMBL" id="TQN37539.1"/>
    </source>
</evidence>
<evidence type="ECO:0000256" key="2">
    <source>
        <dbReference type="ARBA" id="ARBA00022801"/>
    </source>
</evidence>
<keyword evidence="2" id="KW-0378">Hydrolase</keyword>
<organism evidence="4 5">
    <name type="scientific">Blastococcus colisei</name>
    <dbReference type="NCBI Taxonomy" id="1564162"/>
    <lineage>
        <taxon>Bacteria</taxon>
        <taxon>Bacillati</taxon>
        <taxon>Actinomycetota</taxon>
        <taxon>Actinomycetes</taxon>
        <taxon>Geodermatophilales</taxon>
        <taxon>Geodermatophilaceae</taxon>
        <taxon>Blastococcus</taxon>
    </lineage>
</organism>